<sequence>MGNRRRFLKLGGASLVGGLAGCSAPSDTEDTPTAAGADEPTATEASASTATPASAPPGADMLGGPESLRSSASVSALTLESDQGAGQFVFSPAVVWVESGTTVTWTVEQGSHSVTAYHPDNGAPLRIPEAASAFDSGVLSSGQTFEHTFETPGVYNYYCTPHQSFGMVGLVIVDGPRGGPGTTAPSEVGGTPAEHLTRLLELAGVKGAGGGGSANAYGWQAATWDSYWYSLYNMSTNISLSGNGVLFPHNEQQQKAFDKRVPAMLKHADVSKPPVVNPNLNMAPFTKGDPHFTQKPVFDAGDGRPDASTLAWDMSASSKVVSPSSVAWTHLKGVTWAKNFQAHFDVLPKSLAAKFRAQMLTTLAQIGIKATLVAGGPEGNGALTKGDSMELVSGFAPGKGTVVDATARPNHHSAMLWFLADLRSLAENGWFGYVNPEPLIPAKKIGMLTDGMAKTTMTLFSPSDVVSAGSTRDLGQMLGAIGWYGTHAGSDSLRSRAAEYANALAAEVDANVESGGRVGGGASNQAATQGAVGQGLLWASQIDGVDHAGLAEDVLTYLVEDLWDEEAGTYASGTGDSTYRITSRDAGDITGGINALEAVVGRDVKAQYARFFNQTFNRGRLQRAERPPSRDGSAEYTLPLPPKAGGEFGQAAVYNDAVEYDTAAGEWSTVDDMFTTAWGLYTSNQDIWISQWGGDFFQGRGVPGESDTPPK</sequence>
<gene>
    <name evidence="8" type="ORF">SAMN05443636_0216</name>
</gene>
<keyword evidence="4 5" id="KW-0186">Copper</keyword>
<feature type="region of interest" description="Disordered" evidence="6">
    <location>
        <begin position="622"/>
        <end position="641"/>
    </location>
</feature>
<dbReference type="PROSITE" id="PS51257">
    <property type="entry name" value="PROKAR_LIPOPROTEIN"/>
    <property type="match status" value="1"/>
</dbReference>
<organism evidence="8 9">
    <name type="scientific">Halobaculum gomorrense</name>
    <dbReference type="NCBI Taxonomy" id="43928"/>
    <lineage>
        <taxon>Archaea</taxon>
        <taxon>Methanobacteriati</taxon>
        <taxon>Methanobacteriota</taxon>
        <taxon>Stenosarchaea group</taxon>
        <taxon>Halobacteria</taxon>
        <taxon>Halobacteriales</taxon>
        <taxon>Haloferacaceae</taxon>
        <taxon>Halobaculum</taxon>
    </lineage>
</organism>
<dbReference type="InterPro" id="IPR028871">
    <property type="entry name" value="BlueCu_1_BS"/>
</dbReference>
<comment type="cofactor">
    <cofactor evidence="5">
        <name>Cu(2+)</name>
        <dbReference type="ChEBI" id="CHEBI:29036"/>
    </cofactor>
    <text evidence="5">The crystal structure with reduced Cu(1+) has also been determined.</text>
</comment>
<dbReference type="Pfam" id="PF00127">
    <property type="entry name" value="Copper-bind"/>
    <property type="match status" value="1"/>
</dbReference>
<evidence type="ECO:0000313" key="9">
    <source>
        <dbReference type="Proteomes" id="UP000184357"/>
    </source>
</evidence>
<dbReference type="PANTHER" id="PTHR36507">
    <property type="entry name" value="BLL1555 PROTEIN"/>
    <property type="match status" value="1"/>
</dbReference>
<feature type="compositionally biased region" description="Low complexity" evidence="6">
    <location>
        <begin position="39"/>
        <end position="57"/>
    </location>
</feature>
<accession>A0A1M5JPV5</accession>
<dbReference type="SUPFAM" id="SSF49503">
    <property type="entry name" value="Cupredoxins"/>
    <property type="match status" value="1"/>
</dbReference>
<dbReference type="EMBL" id="FQWV01000001">
    <property type="protein sequence ID" value="SHG42561.1"/>
    <property type="molecule type" value="Genomic_DNA"/>
</dbReference>
<keyword evidence="1" id="KW-0813">Transport</keyword>
<dbReference type="PROSITE" id="PS51318">
    <property type="entry name" value="TAT"/>
    <property type="match status" value="1"/>
</dbReference>
<feature type="compositionally biased region" description="Basic and acidic residues" evidence="6">
    <location>
        <begin position="622"/>
        <end position="633"/>
    </location>
</feature>
<feature type="binding site" evidence="5">
    <location>
        <position position="167"/>
    </location>
    <ligand>
        <name>Cu cation</name>
        <dbReference type="ChEBI" id="CHEBI:23378"/>
    </ligand>
</feature>
<feature type="region of interest" description="Disordered" evidence="6">
    <location>
        <begin position="15"/>
        <end position="67"/>
    </location>
</feature>
<evidence type="ECO:0000313" key="8">
    <source>
        <dbReference type="EMBL" id="SHG42561.1"/>
    </source>
</evidence>
<feature type="binding site" evidence="5">
    <location>
        <position position="159"/>
    </location>
    <ligand>
        <name>Cu cation</name>
        <dbReference type="ChEBI" id="CHEBI:23378"/>
    </ligand>
</feature>
<protein>
    <submittedName>
        <fullName evidence="8">Plastocyanin</fullName>
    </submittedName>
</protein>
<dbReference type="InterPro" id="IPR000923">
    <property type="entry name" value="BlueCu_1"/>
</dbReference>
<dbReference type="AlphaFoldDB" id="A0A1M5JPV5"/>
<evidence type="ECO:0000256" key="6">
    <source>
        <dbReference type="SAM" id="MobiDB-lite"/>
    </source>
</evidence>
<dbReference type="PANTHER" id="PTHR36507:SF1">
    <property type="entry name" value="BLL1555 PROTEIN"/>
    <property type="match status" value="1"/>
</dbReference>
<evidence type="ECO:0000256" key="4">
    <source>
        <dbReference type="ARBA" id="ARBA00023008"/>
    </source>
</evidence>
<feature type="binding site" evidence="5">
    <location>
        <position position="112"/>
    </location>
    <ligand>
        <name>Cu cation</name>
        <dbReference type="ChEBI" id="CHEBI:23378"/>
    </ligand>
</feature>
<evidence type="ECO:0000256" key="3">
    <source>
        <dbReference type="ARBA" id="ARBA00022982"/>
    </source>
</evidence>
<dbReference type="GO" id="GO:0005507">
    <property type="term" value="F:copper ion binding"/>
    <property type="evidence" value="ECO:0007669"/>
    <property type="project" value="InterPro"/>
</dbReference>
<dbReference type="Proteomes" id="UP000184357">
    <property type="component" value="Unassembled WGS sequence"/>
</dbReference>
<dbReference type="CDD" id="cd04220">
    <property type="entry name" value="Halocyanin"/>
    <property type="match status" value="1"/>
</dbReference>
<keyword evidence="9" id="KW-1185">Reference proteome</keyword>
<feature type="domain" description="Blue (type 1) copper" evidence="7">
    <location>
        <begin position="82"/>
        <end position="173"/>
    </location>
</feature>
<keyword evidence="3" id="KW-0249">Electron transport</keyword>
<dbReference type="OrthoDB" id="186995at2157"/>
<dbReference type="PROSITE" id="PS00196">
    <property type="entry name" value="COPPER_BLUE"/>
    <property type="match status" value="1"/>
</dbReference>
<name>A0A1M5JPV5_9EURY</name>
<dbReference type="InterPro" id="IPR006311">
    <property type="entry name" value="TAT_signal"/>
</dbReference>
<dbReference type="InterPro" id="IPR002387">
    <property type="entry name" value="Plastocyanin"/>
</dbReference>
<dbReference type="InterPro" id="IPR008972">
    <property type="entry name" value="Cupredoxin"/>
</dbReference>
<dbReference type="GO" id="GO:0009055">
    <property type="term" value="F:electron transfer activity"/>
    <property type="evidence" value="ECO:0007669"/>
    <property type="project" value="InterPro"/>
</dbReference>
<dbReference type="RefSeq" id="WP_073306562.1">
    <property type="nucleotide sequence ID" value="NZ_FQWV01000001.1"/>
</dbReference>
<reference evidence="8 9" key="1">
    <citation type="submission" date="2016-11" db="EMBL/GenBank/DDBJ databases">
        <authorList>
            <person name="Jaros S."/>
            <person name="Januszkiewicz K."/>
            <person name="Wedrychowicz H."/>
        </authorList>
    </citation>
    <scope>NUCLEOTIDE SEQUENCE [LARGE SCALE GENOMIC DNA]</scope>
    <source>
        <strain evidence="8 9">DSM 9297</strain>
    </source>
</reference>
<keyword evidence="2 5" id="KW-0479">Metal-binding</keyword>
<evidence type="ECO:0000256" key="2">
    <source>
        <dbReference type="ARBA" id="ARBA00022723"/>
    </source>
</evidence>
<dbReference type="PRINTS" id="PR00157">
    <property type="entry name" value="PLASTOCYANIN"/>
</dbReference>
<proteinExistence type="predicted"/>
<dbReference type="Gene3D" id="2.60.40.420">
    <property type="entry name" value="Cupredoxins - blue copper proteins"/>
    <property type="match status" value="1"/>
</dbReference>
<dbReference type="STRING" id="43928.SAMN05443636_0216"/>
<evidence type="ECO:0000259" key="7">
    <source>
        <dbReference type="Pfam" id="PF00127"/>
    </source>
</evidence>
<evidence type="ECO:0000256" key="1">
    <source>
        <dbReference type="ARBA" id="ARBA00022448"/>
    </source>
</evidence>
<dbReference type="InterPro" id="IPR052721">
    <property type="entry name" value="ET_Amicyanin"/>
</dbReference>
<evidence type="ECO:0000256" key="5">
    <source>
        <dbReference type="PIRSR" id="PIRSR602387-1"/>
    </source>
</evidence>
<feature type="binding site" evidence="5">
    <location>
        <position position="162"/>
    </location>
    <ligand>
        <name>Cu cation</name>
        <dbReference type="ChEBI" id="CHEBI:23378"/>
    </ligand>
</feature>